<protein>
    <recommendedName>
        <fullName evidence="4">Lipoprotein</fullName>
    </recommendedName>
</protein>
<keyword evidence="3" id="KW-1185">Reference proteome</keyword>
<dbReference type="OrthoDB" id="582627at2"/>
<evidence type="ECO:0000313" key="2">
    <source>
        <dbReference type="EMBL" id="KIE11361.1"/>
    </source>
</evidence>
<evidence type="ECO:0000313" key="3">
    <source>
        <dbReference type="Proteomes" id="UP000029738"/>
    </source>
</evidence>
<comment type="caution">
    <text evidence="2">The sequence shown here is derived from an EMBL/GenBank/DDBJ whole genome shotgun (WGS) entry which is preliminary data.</text>
</comment>
<accession>A0A0C1NEY9</accession>
<name>A0A0C1NEY9_9CYAN</name>
<dbReference type="RefSeq" id="WP_038075087.1">
    <property type="nucleotide sequence ID" value="NZ_JHEG04000001.1"/>
</dbReference>
<sequence length="149" mass="16497">MKPYFILPLLANIILLVGCTGEPETPTIGQMTNFHSVCHKGNDGKRVAVEGYLTLPTSIKNNILVLRLRQSKNFGSTVIGVSSNFGDEPNKVSPLPLVYKHRDLKIRTHNGQTASYLDKVRVSGKVYFPISNLVEFQCGLSNPLIERSN</sequence>
<dbReference type="PROSITE" id="PS51257">
    <property type="entry name" value="PROKAR_LIPOPROTEIN"/>
    <property type="match status" value="1"/>
</dbReference>
<reference evidence="2" key="1">
    <citation type="journal article" date="2015" name="Genome Announc.">
        <title>Draft Genome Sequence of Tolypothrix boutellei Strain VB521301.</title>
        <authorList>
            <person name="Chandrababunaidu M.M."/>
            <person name="Singh D."/>
            <person name="Sen D."/>
            <person name="Bhan S."/>
            <person name="Das S."/>
            <person name="Gupta A."/>
            <person name="Adhikary S.P."/>
            <person name="Tripathy S."/>
        </authorList>
    </citation>
    <scope>NUCLEOTIDE SEQUENCE</scope>
    <source>
        <strain evidence="2">VB521301</strain>
    </source>
</reference>
<organism evidence="2">
    <name type="scientific">Tolypothrix bouteillei VB521301</name>
    <dbReference type="NCBI Taxonomy" id="1479485"/>
    <lineage>
        <taxon>Bacteria</taxon>
        <taxon>Bacillati</taxon>
        <taxon>Cyanobacteriota</taxon>
        <taxon>Cyanophyceae</taxon>
        <taxon>Nostocales</taxon>
        <taxon>Tolypothrichaceae</taxon>
        <taxon>Tolypothrix</taxon>
    </lineage>
</organism>
<dbReference type="EMBL" id="JHEG02000048">
    <property type="protein sequence ID" value="KIE11361.1"/>
    <property type="molecule type" value="Genomic_DNA"/>
</dbReference>
<reference evidence="1" key="2">
    <citation type="submission" date="2019-11" db="EMBL/GenBank/DDBJ databases">
        <title>Improved Assembly of Tolypothrix boutellei genome.</title>
        <authorList>
            <person name="Sarangi A.N."/>
            <person name="Mukherjee M."/>
            <person name="Ghosh S."/>
            <person name="Singh D."/>
            <person name="Das A."/>
            <person name="Kant S."/>
            <person name="Prusty A."/>
            <person name="Tripathy S."/>
        </authorList>
    </citation>
    <scope>NUCLEOTIDE SEQUENCE</scope>
    <source>
        <strain evidence="1">VB521301</strain>
    </source>
</reference>
<proteinExistence type="predicted"/>
<evidence type="ECO:0000313" key="1">
    <source>
        <dbReference type="EMBL" id="KAF3887427.1"/>
    </source>
</evidence>
<dbReference type="AlphaFoldDB" id="A0A0C1NEY9"/>
<evidence type="ECO:0008006" key="4">
    <source>
        <dbReference type="Google" id="ProtNLM"/>
    </source>
</evidence>
<gene>
    <name evidence="2" type="ORF">DA73_0223625</name>
    <name evidence="1" type="ORF">DA73_0400019485</name>
</gene>
<dbReference type="EMBL" id="JHEG04000001">
    <property type="protein sequence ID" value="KAF3887427.1"/>
    <property type="molecule type" value="Genomic_DNA"/>
</dbReference>
<dbReference type="Proteomes" id="UP000029738">
    <property type="component" value="Unassembled WGS sequence"/>
</dbReference>